<feature type="domain" description="Replication initiator A N-terminal" evidence="1">
    <location>
        <begin position="17"/>
        <end position="91"/>
    </location>
</feature>
<dbReference type="RefSeq" id="WP_159757206.1">
    <property type="nucleotide sequence ID" value="NZ_WUQX01000001.1"/>
</dbReference>
<dbReference type="EMBL" id="WUQX01000001">
    <property type="protein sequence ID" value="MXP78625.1"/>
    <property type="molecule type" value="Genomic_DNA"/>
</dbReference>
<accession>A0A7X3SLN1</accession>
<proteinExistence type="predicted"/>
<dbReference type="Proteomes" id="UP000460412">
    <property type="component" value="Unassembled WGS sequence"/>
</dbReference>
<evidence type="ECO:0000313" key="4">
    <source>
        <dbReference type="Proteomes" id="UP000460412"/>
    </source>
</evidence>
<dbReference type="AlphaFoldDB" id="A0A7X3SLN1"/>
<reference evidence="3 4" key="1">
    <citation type="submission" date="2019-12" db="EMBL/GenBank/DDBJ databases">
        <title>Sporaefaciens musculi gen. nov., sp. nov., a novel bacterium isolated from the caecum of an obese mouse.</title>
        <authorList>
            <person name="Rasmussen T.S."/>
            <person name="Streidl T."/>
            <person name="Hitch T.C.A."/>
            <person name="Wortmann E."/>
            <person name="Deptula P."/>
            <person name="Hansen M."/>
            <person name="Nielsen D.S."/>
            <person name="Clavel T."/>
            <person name="Vogensen F.K."/>
        </authorList>
    </citation>
    <scope>NUCLEOTIDE SEQUENCE [LARGE SCALE GENOMIC DNA]</scope>
    <source>
        <strain evidence="3 4">WCA-9-b2</strain>
    </source>
</reference>
<comment type="caution">
    <text evidence="3">The sequence shown here is derived from an EMBL/GenBank/DDBJ whole genome shotgun (WGS) entry which is preliminary data.</text>
</comment>
<dbReference type="InterPro" id="IPR046059">
    <property type="entry name" value="DUF6017"/>
</dbReference>
<dbReference type="InterPro" id="IPR010724">
    <property type="entry name" value="RepA_N"/>
</dbReference>
<sequence>MPLQLNYYYGNEAEQYTFYRIPKILFTDPLFKGVSVEAKVLYGLLLDRMGLSVKNNWLDGEGRVYIIFTIADVMETLGCAEQKANKLLNELDCSKGVGLIERVRRGLGKPNVIYVKNFICQANTGQPESQIKNCENHNSGDVKITTQEMRKSQTNNTDLNKTDFSDTDLSIYPEKAGDFPVDNFSSAGYGMDGIDRMDAYRELIKENIDYDYLLHDHPYDKERLDGFVELMAETCCSSRKSIRINQGDMSTEVVKSRFLKLDSGHIQYVMDCLDRNTTLVGNIRAYTLSALFNAPVTISQYYASLVSHDMAVGFGGG</sequence>
<keyword evidence="4" id="KW-1185">Reference proteome</keyword>
<evidence type="ECO:0000313" key="3">
    <source>
        <dbReference type="EMBL" id="MXP78625.1"/>
    </source>
</evidence>
<organism evidence="3 4">
    <name type="scientific">Sporofaciens musculi</name>
    <dbReference type="NCBI Taxonomy" id="2681861"/>
    <lineage>
        <taxon>Bacteria</taxon>
        <taxon>Bacillati</taxon>
        <taxon>Bacillota</taxon>
        <taxon>Clostridia</taxon>
        <taxon>Lachnospirales</taxon>
        <taxon>Lachnospiraceae</taxon>
        <taxon>Sporofaciens</taxon>
    </lineage>
</organism>
<protein>
    <submittedName>
        <fullName evidence="3">Replication initiator A domain-containing protein</fullName>
    </submittedName>
</protein>
<dbReference type="Pfam" id="PF06970">
    <property type="entry name" value="RepA_N"/>
    <property type="match status" value="1"/>
</dbReference>
<gene>
    <name evidence="3" type="ORF">GN277_25785</name>
</gene>
<name>A0A7X3SLN1_9FIRM</name>
<feature type="domain" description="DUF6017" evidence="2">
    <location>
        <begin position="195"/>
        <end position="313"/>
    </location>
</feature>
<dbReference type="Pfam" id="PF19481">
    <property type="entry name" value="DUF6017"/>
    <property type="match status" value="1"/>
</dbReference>
<evidence type="ECO:0000259" key="2">
    <source>
        <dbReference type="Pfam" id="PF19481"/>
    </source>
</evidence>
<evidence type="ECO:0000259" key="1">
    <source>
        <dbReference type="Pfam" id="PF06970"/>
    </source>
</evidence>